<keyword evidence="9" id="KW-0479">Metal-binding</keyword>
<keyword evidence="5" id="KW-0547">Nucleotide-binding</keyword>
<reference evidence="11" key="1">
    <citation type="submission" date="2019-05" db="EMBL/GenBank/DDBJ databases">
        <title>Metatranscriptomic reconstruction reveals RNA viruses with the potential to shape carbon cycling in soil.</title>
        <authorList>
            <person name="Starr E.P."/>
            <person name="Nuccio E."/>
            <person name="Pett-Ridge J."/>
            <person name="Banfield J.F."/>
            <person name="Firestone M.K."/>
        </authorList>
    </citation>
    <scope>NUCLEOTIDE SEQUENCE</scope>
    <source>
        <strain evidence="11">H1_Bulk_30_scaffold_212</strain>
    </source>
</reference>
<keyword evidence="2 11" id="KW-0696">RNA-directed RNA polymerase</keyword>
<keyword evidence="4" id="KW-0548">Nucleotidyltransferase</keyword>
<name>A0A514D578_9VIRU</name>
<evidence type="ECO:0000256" key="4">
    <source>
        <dbReference type="ARBA" id="ARBA00022695"/>
    </source>
</evidence>
<feature type="binding site" evidence="9">
    <location>
        <position position="254"/>
    </location>
    <ligand>
        <name>Mg(2+)</name>
        <dbReference type="ChEBI" id="CHEBI:18420"/>
        <label>2</label>
    </ligand>
</feature>
<evidence type="ECO:0000256" key="7">
    <source>
        <dbReference type="ARBA" id="ARBA00030248"/>
    </source>
</evidence>
<gene>
    <name evidence="11" type="ORF">H1Bulk30212_000005</name>
</gene>
<dbReference type="InterPro" id="IPR043502">
    <property type="entry name" value="DNA/RNA_pol_sf"/>
</dbReference>
<proteinExistence type="predicted"/>
<feature type="domain" description="RdRp catalytic" evidence="10">
    <location>
        <begin position="239"/>
        <end position="376"/>
    </location>
</feature>
<comment type="cofactor">
    <cofactor evidence="9">
        <name>Mg(2+)</name>
        <dbReference type="ChEBI" id="CHEBI:18420"/>
    </cofactor>
    <text evidence="9">Binds 2 Mg(2+) per subunit.</text>
</comment>
<feature type="binding site" evidence="9">
    <location>
        <position position="345"/>
    </location>
    <ligand>
        <name>Mg(2+)</name>
        <dbReference type="ChEBI" id="CHEBI:18420"/>
        <label>2</label>
    </ligand>
</feature>
<evidence type="ECO:0000256" key="2">
    <source>
        <dbReference type="ARBA" id="ARBA00022484"/>
    </source>
</evidence>
<evidence type="ECO:0000256" key="8">
    <source>
        <dbReference type="ARBA" id="ARBA00048744"/>
    </source>
</evidence>
<evidence type="ECO:0000259" key="10">
    <source>
        <dbReference type="PROSITE" id="PS50522"/>
    </source>
</evidence>
<sequence>MGNRPDPLLRAVKLDVEDYLITDVESAFKLPPDVHYKTFASHCLLDSLFKKWEPDDTSRQDAVSWETFLASNSRCKDWELKLEWESDRDLWGSFLKEIDDFFHPAGQTLVSSWFDFMNHGRTGPGSAVGASGNSLYAKLFSSKLTTTSAFMYKTYTDYIAWNPNFSEAELCRYEKFGSPRVVDSSLCCFVPKNDRTSRMICVEPSLNIFFQLGFGALLEARMRNQWNTDLAVQPDKNRLLAQYGSKTGLYSTIDLSAASDSISLRLCEMALPGWVFEILQEMRTPNLTYKGQKVPLNMISTMGNGFTFPLQTIIFSAIIRAAYRCQGLSLIDGPTDKNWGCFGDDLIVHKNSLAGVMRLLDLLGFRCNPDKTFFEGPFRESCGADWFYGQPVRGVYLKRLSKLQDYYVAINLLNRWSSVTGIVLSRTIQYLFSRIKRVCVYVPFEEGLDSGIQVPLALFPNRRRDRNMAVLYRKYVQRPLVVRIQEGAIRVPRGMKELIWNPGGLYISFLYGELAGDCISVRHDRDLYHLKRACTPRWDYMPSNMSWINGFRLTWRQWETAVLSNFSTP</sequence>
<comment type="catalytic activity">
    <reaction evidence="8">
        <text>RNA(n) + a ribonucleoside 5'-triphosphate = RNA(n+1) + diphosphate</text>
        <dbReference type="Rhea" id="RHEA:21248"/>
        <dbReference type="Rhea" id="RHEA-COMP:14527"/>
        <dbReference type="Rhea" id="RHEA-COMP:17342"/>
        <dbReference type="ChEBI" id="CHEBI:33019"/>
        <dbReference type="ChEBI" id="CHEBI:61557"/>
        <dbReference type="ChEBI" id="CHEBI:140395"/>
        <dbReference type="EC" id="2.7.7.48"/>
    </reaction>
</comment>
<dbReference type="EMBL" id="MN034336">
    <property type="protein sequence ID" value="QDH88769.1"/>
    <property type="molecule type" value="Genomic_RNA"/>
</dbReference>
<dbReference type="CDD" id="cd23176">
    <property type="entry name" value="ps-ssRNAv_Leviviridae_RdRp"/>
    <property type="match status" value="1"/>
</dbReference>
<dbReference type="GO" id="GO:0046872">
    <property type="term" value="F:metal ion binding"/>
    <property type="evidence" value="ECO:0007669"/>
    <property type="project" value="UniProtKB-KW"/>
</dbReference>
<keyword evidence="6" id="KW-0693">Viral RNA replication</keyword>
<evidence type="ECO:0000256" key="3">
    <source>
        <dbReference type="ARBA" id="ARBA00022679"/>
    </source>
</evidence>
<dbReference type="GO" id="GO:0000166">
    <property type="term" value="F:nucleotide binding"/>
    <property type="evidence" value="ECO:0007669"/>
    <property type="project" value="UniProtKB-KW"/>
</dbReference>
<keyword evidence="9" id="KW-0460">Magnesium</keyword>
<dbReference type="PROSITE" id="PS50522">
    <property type="entry name" value="RDRP_PHAGE"/>
    <property type="match status" value="1"/>
</dbReference>
<accession>A0A514D578</accession>
<evidence type="ECO:0000256" key="1">
    <source>
        <dbReference type="ARBA" id="ARBA00012494"/>
    </source>
</evidence>
<dbReference type="EC" id="2.7.7.48" evidence="1"/>
<keyword evidence="3" id="KW-0808">Transferase</keyword>
<dbReference type="GO" id="GO:0003968">
    <property type="term" value="F:RNA-directed RNA polymerase activity"/>
    <property type="evidence" value="ECO:0007669"/>
    <property type="project" value="UniProtKB-KW"/>
</dbReference>
<organism evidence="11">
    <name type="scientific">Leviviridae sp</name>
    <dbReference type="NCBI Taxonomy" id="2027243"/>
    <lineage>
        <taxon>Viruses</taxon>
        <taxon>Riboviria</taxon>
        <taxon>Orthornavirae</taxon>
        <taxon>Lenarviricota</taxon>
        <taxon>Leviviricetes</taxon>
        <taxon>Norzivirales</taxon>
        <taxon>Fiersviridae</taxon>
    </lineage>
</organism>
<evidence type="ECO:0000256" key="5">
    <source>
        <dbReference type="ARBA" id="ARBA00022741"/>
    </source>
</evidence>
<dbReference type="Pfam" id="PF03431">
    <property type="entry name" value="RNA_replicase_B"/>
    <property type="match status" value="1"/>
</dbReference>
<evidence type="ECO:0000256" key="6">
    <source>
        <dbReference type="ARBA" id="ARBA00022953"/>
    </source>
</evidence>
<dbReference type="InterPro" id="IPR005093">
    <property type="entry name" value="RNArep_beta"/>
</dbReference>
<feature type="binding site" evidence="9">
    <location>
        <position position="344"/>
    </location>
    <ligand>
        <name>Mg(2+)</name>
        <dbReference type="ChEBI" id="CHEBI:18420"/>
        <label>2</label>
    </ligand>
</feature>
<evidence type="ECO:0000256" key="9">
    <source>
        <dbReference type="PIRSR" id="PIRSR605093-1"/>
    </source>
</evidence>
<dbReference type="InterPro" id="IPR007096">
    <property type="entry name" value="RNA-dir_Rpol_cat_phage"/>
</dbReference>
<dbReference type="GO" id="GO:0039694">
    <property type="term" value="P:viral RNA genome replication"/>
    <property type="evidence" value="ECO:0007669"/>
    <property type="project" value="InterPro"/>
</dbReference>
<protein>
    <recommendedName>
        <fullName evidence="1">RNA-directed RNA polymerase</fullName>
        <ecNumber evidence="1">2.7.7.48</ecNumber>
    </recommendedName>
    <alternativeName>
        <fullName evidence="7">RNA replicase beta chain</fullName>
    </alternativeName>
</protein>
<evidence type="ECO:0000313" key="11">
    <source>
        <dbReference type="EMBL" id="QDH88769.1"/>
    </source>
</evidence>
<dbReference type="SUPFAM" id="SSF56672">
    <property type="entry name" value="DNA/RNA polymerases"/>
    <property type="match status" value="1"/>
</dbReference>